<accession>A0ABU0K6S9</accession>
<dbReference type="GeneID" id="301328306"/>
<proteinExistence type="predicted"/>
<gene>
    <name evidence="1" type="ORF">QO000_002983</name>
</gene>
<reference evidence="1" key="1">
    <citation type="submission" date="2023-07" db="EMBL/GenBank/DDBJ databases">
        <title>Genomic Encyclopedia of Type Strains, Phase IV (KMG-IV): sequencing the most valuable type-strain genomes for metagenomic binning, comparative biology and taxonomic classification.</title>
        <authorList>
            <person name="Goeker M."/>
        </authorList>
    </citation>
    <scope>NUCLEOTIDE SEQUENCE [LARGE SCALE GENOMIC DNA]</scope>
    <source>
        <strain evidence="1">JSM 076093</strain>
    </source>
</reference>
<evidence type="ECO:0000313" key="2">
    <source>
        <dbReference type="Proteomes" id="UP001226720"/>
    </source>
</evidence>
<organism evidence="1 2">
    <name type="scientific">Guptibacillus hwajinpoensis</name>
    <dbReference type="NCBI Taxonomy" id="208199"/>
    <lineage>
        <taxon>Bacteria</taxon>
        <taxon>Bacillati</taxon>
        <taxon>Bacillota</taxon>
        <taxon>Bacilli</taxon>
        <taxon>Bacillales</taxon>
        <taxon>Guptibacillaceae</taxon>
        <taxon>Guptibacillus</taxon>
    </lineage>
</organism>
<dbReference type="RefSeq" id="WP_301552655.1">
    <property type="nucleotide sequence ID" value="NZ_JAQRMZ010000009.1"/>
</dbReference>
<protein>
    <submittedName>
        <fullName evidence="1">Uncharacterized protein</fullName>
    </submittedName>
</protein>
<sequence>MDENLDFEKVTQDGRDSYYARFTNNSIFGYSAYIQNTNEAGGIYINYSIQCRESTKECNDQVKEDEFIEWLKSTKFKEKDTDDSDEL</sequence>
<dbReference type="EMBL" id="JAUSWM010000005">
    <property type="protein sequence ID" value="MDQ0483999.1"/>
    <property type="molecule type" value="Genomic_DNA"/>
</dbReference>
<name>A0ABU0K6S9_9BACL</name>
<dbReference type="Proteomes" id="UP001226720">
    <property type="component" value="Unassembled WGS sequence"/>
</dbReference>
<evidence type="ECO:0000313" key="1">
    <source>
        <dbReference type="EMBL" id="MDQ0483999.1"/>
    </source>
</evidence>
<comment type="caution">
    <text evidence="1">The sequence shown here is derived from an EMBL/GenBank/DDBJ whole genome shotgun (WGS) entry which is preliminary data.</text>
</comment>
<keyword evidence="2" id="KW-1185">Reference proteome</keyword>